<dbReference type="InterPro" id="IPR012764">
    <property type="entry name" value="Gluc_glyc_Psyn"/>
</dbReference>
<dbReference type="Pfam" id="PF00982">
    <property type="entry name" value="Glyco_transf_20"/>
    <property type="match status" value="1"/>
</dbReference>
<dbReference type="EC" id="2.4.1.213" evidence="7"/>
<dbReference type="InterPro" id="IPR036412">
    <property type="entry name" value="HAD-like_sf"/>
</dbReference>
<keyword evidence="2 11" id="KW-0328">Glycosyltransferase</keyword>
<reference evidence="11 12" key="1">
    <citation type="journal article" date="2016" name="Int. J. Syst. Evol. Microbiol.">
        <title>Panacibacter ginsenosidivorans gen. nov., sp. nov., with ginsenoside converting activity isolated from soil of a ginseng field.</title>
        <authorList>
            <person name="Siddiqi M.Z."/>
            <person name="Muhammad Shafi S."/>
            <person name="Choi K.D."/>
            <person name="Im W.T."/>
        </authorList>
    </citation>
    <scope>NUCLEOTIDE SEQUENCE [LARGE SCALE GENOMIC DNA]</scope>
    <source>
        <strain evidence="11 12">Gsoil1550</strain>
    </source>
</reference>
<dbReference type="GO" id="GO:0051473">
    <property type="term" value="P:glucosylglycerol biosynthetic process"/>
    <property type="evidence" value="ECO:0007669"/>
    <property type="project" value="InterPro"/>
</dbReference>
<dbReference type="SFLD" id="SFLDG01141">
    <property type="entry name" value="C2.B.1:_Sucrose_Phosphatase_Li"/>
    <property type="match status" value="1"/>
</dbReference>
<keyword evidence="3 11" id="KW-0808">Transferase</keyword>
<dbReference type="KEGG" id="pgin:FRZ67_21520"/>
<dbReference type="SUPFAM" id="SSF53756">
    <property type="entry name" value="UDP-Glycosyltransferase/glycogen phosphorylase"/>
    <property type="match status" value="1"/>
</dbReference>
<comment type="pathway">
    <text evidence="6">Glycan metabolism; glucosylglycerol biosynthesis.</text>
</comment>
<dbReference type="SFLD" id="SFLDG01140">
    <property type="entry name" value="C2.B:_Phosphomannomutase_and_P"/>
    <property type="match status" value="1"/>
</dbReference>
<dbReference type="PANTHER" id="PTHR10788">
    <property type="entry name" value="TREHALOSE-6-PHOSPHATE SYNTHASE"/>
    <property type="match status" value="1"/>
</dbReference>
<name>A0A5B8VFD7_9BACT</name>
<feature type="domain" description="Sucrose phosphatase-like" evidence="10">
    <location>
        <begin position="2"/>
        <end position="229"/>
    </location>
</feature>
<dbReference type="Proteomes" id="UP000321533">
    <property type="component" value="Chromosome"/>
</dbReference>
<organism evidence="11 12">
    <name type="scientific">Panacibacter ginsenosidivorans</name>
    <dbReference type="NCBI Taxonomy" id="1813871"/>
    <lineage>
        <taxon>Bacteria</taxon>
        <taxon>Pseudomonadati</taxon>
        <taxon>Bacteroidota</taxon>
        <taxon>Chitinophagia</taxon>
        <taxon>Chitinophagales</taxon>
        <taxon>Chitinophagaceae</taxon>
        <taxon>Panacibacter</taxon>
    </lineage>
</organism>
<dbReference type="CDD" id="cd03788">
    <property type="entry name" value="GT20_TPS"/>
    <property type="match status" value="1"/>
</dbReference>
<evidence type="ECO:0000256" key="8">
    <source>
        <dbReference type="ARBA" id="ARBA00069974"/>
    </source>
</evidence>
<keyword evidence="12" id="KW-1185">Reference proteome</keyword>
<evidence type="ECO:0000259" key="10">
    <source>
        <dbReference type="Pfam" id="PF05116"/>
    </source>
</evidence>
<dbReference type="SFLD" id="SFLDS00003">
    <property type="entry name" value="Haloacid_Dehalogenase"/>
    <property type="match status" value="1"/>
</dbReference>
<dbReference type="NCBIfam" id="TIGR02398">
    <property type="entry name" value="gluc_glyc_Psyn"/>
    <property type="match status" value="1"/>
</dbReference>
<dbReference type="Gene3D" id="3.40.50.1000">
    <property type="entry name" value="HAD superfamily/HAD-like"/>
    <property type="match status" value="1"/>
</dbReference>
<dbReference type="Gene3D" id="3.90.1070.10">
    <property type="match status" value="1"/>
</dbReference>
<dbReference type="GO" id="GO:0016791">
    <property type="term" value="F:phosphatase activity"/>
    <property type="evidence" value="ECO:0007669"/>
    <property type="project" value="UniProtKB-ARBA"/>
</dbReference>
<evidence type="ECO:0000256" key="2">
    <source>
        <dbReference type="ARBA" id="ARBA00022676"/>
    </source>
</evidence>
<dbReference type="EMBL" id="CP042435">
    <property type="protein sequence ID" value="QEC69751.1"/>
    <property type="molecule type" value="Genomic_DNA"/>
</dbReference>
<evidence type="ECO:0000256" key="9">
    <source>
        <dbReference type="ARBA" id="ARBA00080497"/>
    </source>
</evidence>
<comment type="catalytic activity">
    <reaction evidence="4">
        <text>ADP-alpha-D-glucose + sn-glycerol 3-phosphate = 2-O-(alpha-D-glucopyranosyl)-sn-glycerol 3-phosphate + ADP + H(+)</text>
        <dbReference type="Rhea" id="RHEA:12881"/>
        <dbReference type="ChEBI" id="CHEBI:15378"/>
        <dbReference type="ChEBI" id="CHEBI:57498"/>
        <dbReference type="ChEBI" id="CHEBI:57597"/>
        <dbReference type="ChEBI" id="CHEBI:87089"/>
        <dbReference type="ChEBI" id="CHEBI:456216"/>
        <dbReference type="EC" id="2.4.1.213"/>
    </reaction>
</comment>
<gene>
    <name evidence="11" type="primary">ggpS</name>
    <name evidence="11" type="ORF">FRZ67_21520</name>
</gene>
<evidence type="ECO:0000256" key="3">
    <source>
        <dbReference type="ARBA" id="ARBA00022679"/>
    </source>
</evidence>
<dbReference type="Gene3D" id="3.40.50.2000">
    <property type="entry name" value="Glycogen Phosphorylase B"/>
    <property type="match status" value="2"/>
</dbReference>
<dbReference type="InterPro" id="IPR006380">
    <property type="entry name" value="SPP-like_dom"/>
</dbReference>
<dbReference type="GO" id="GO:0033828">
    <property type="term" value="F:glucosylglycerol-phosphate synthase activity"/>
    <property type="evidence" value="ECO:0007669"/>
    <property type="project" value="UniProtKB-EC"/>
</dbReference>
<comment type="similarity">
    <text evidence="1">Belongs to the glycosyltransferase 20 family.</text>
</comment>
<dbReference type="GO" id="GO:0005992">
    <property type="term" value="P:trehalose biosynthetic process"/>
    <property type="evidence" value="ECO:0007669"/>
    <property type="project" value="InterPro"/>
</dbReference>
<dbReference type="OrthoDB" id="9761633at2"/>
<protein>
    <recommendedName>
        <fullName evidence="8">Glucosylglycerol-phosphate synthase</fullName>
        <ecNumber evidence="7">2.4.1.213</ecNumber>
    </recommendedName>
    <alternativeName>
        <fullName evidence="9">Glucosyl-glycerol-phosphate synthase</fullName>
    </alternativeName>
</protein>
<dbReference type="NCBIfam" id="TIGR01484">
    <property type="entry name" value="HAD-SF-IIB"/>
    <property type="match status" value="1"/>
</dbReference>
<sequence length="761" mass="86767">MILATDLDGTFLGGKSLDKQKLYRLIRKNKNISLVFVTGRGLESVIPILNDPIIPNPDYIICDVGATIVNGHTLEPVELLQNEIEKKWPGRRKIIKCLADLERLQYQEVPQQRRCSFFTNDPDLIHEVTKRVVELDCDVIFSANKFLDILPKDVNKGTTLINLIEFLKADGETVLVAGDTLNDLQMYECGYKGVVVGNAEKRLVDATLSIPEVYHAKEDGAGGILEAMSTIDVFGAYIKSFIEHETPVETNDAQQLVMMYHRFPYEKKEINGVIKNVPPKSPNGILPTLQGYFANGRPGVWIAWEEVSKKGELLRNVYIEKEQYPNLMASRIGLTKKEVEIFYKTFAKEAFWPTIFAFIEKVKFNHHHWDHFVDINRLFAEKAAEQADFGAIIWIHDYNLWLVPGLLRQLRPDLKIGFFHHTAFPAANTFNILPWRREIISSLLQCDYVGFHIPRYVENFVDVVKSLFPITVLEKVNCAPRYLTYSTALGVQQMTTRIDTGQRKVKLGANPVGINVNYIKELLQQEVMLDKINGIKKSMHGKKLILSVERLDYVKGPLEKVLAFEQFLDEYAEFRGKVELVNICTPPASGMKIYDKIKHDLEHAIGRINGKYASMNWIPIRLFSRSLPFEEIVTYYAAADIAWITPLRDGLNLVAKEFVAAQGQLSNPKGVLILSEFAGAAVELPYAILTNPYDLRSLKESLLHALTLADEDKQMRIQRLYEQVEYYDIDFWSDDFLQNLLSDNSTSMCIVNGELVEEHVE</sequence>
<evidence type="ECO:0000313" key="11">
    <source>
        <dbReference type="EMBL" id="QEC69751.1"/>
    </source>
</evidence>
<dbReference type="AlphaFoldDB" id="A0A5B8VFD7"/>
<dbReference type="InterPro" id="IPR006379">
    <property type="entry name" value="HAD-SF_hydro_IIB"/>
</dbReference>
<evidence type="ECO:0000256" key="7">
    <source>
        <dbReference type="ARBA" id="ARBA00066821"/>
    </source>
</evidence>
<dbReference type="PANTHER" id="PTHR10788:SF106">
    <property type="entry name" value="BCDNA.GH08860"/>
    <property type="match status" value="1"/>
</dbReference>
<dbReference type="InterPro" id="IPR023214">
    <property type="entry name" value="HAD_sf"/>
</dbReference>
<dbReference type="InterPro" id="IPR001830">
    <property type="entry name" value="Glyco_trans_20"/>
</dbReference>
<evidence type="ECO:0000256" key="1">
    <source>
        <dbReference type="ARBA" id="ARBA00008799"/>
    </source>
</evidence>
<evidence type="ECO:0000256" key="4">
    <source>
        <dbReference type="ARBA" id="ARBA00052754"/>
    </source>
</evidence>
<proteinExistence type="inferred from homology"/>
<dbReference type="RefSeq" id="WP_147192627.1">
    <property type="nucleotide sequence ID" value="NZ_CP042435.1"/>
</dbReference>
<evidence type="ECO:0000256" key="5">
    <source>
        <dbReference type="ARBA" id="ARBA00055920"/>
    </source>
</evidence>
<comment type="function">
    <text evidence="5">Involved in salt tolerance by producing GG-phosphate from ADP-glucose and glycerol-3-phosphate (G3P), an intermediate in the synthesis of the osmolyte glucosylglycerol (GG).</text>
</comment>
<dbReference type="FunFam" id="3.40.50.2000:FF:000010">
    <property type="entry name" value="Alpha,alpha-trehalose-phosphate synthase"/>
    <property type="match status" value="1"/>
</dbReference>
<evidence type="ECO:0000313" key="12">
    <source>
        <dbReference type="Proteomes" id="UP000321533"/>
    </source>
</evidence>
<accession>A0A5B8VFD7</accession>
<dbReference type="Pfam" id="PF05116">
    <property type="entry name" value="S6PP"/>
    <property type="match status" value="1"/>
</dbReference>
<dbReference type="SUPFAM" id="SSF56784">
    <property type="entry name" value="HAD-like"/>
    <property type="match status" value="1"/>
</dbReference>
<evidence type="ECO:0000256" key="6">
    <source>
        <dbReference type="ARBA" id="ARBA00060702"/>
    </source>
</evidence>
<dbReference type="GO" id="GO:0003825">
    <property type="term" value="F:alpha,alpha-trehalose-phosphate synthase (UDP-forming) activity"/>
    <property type="evidence" value="ECO:0007669"/>
    <property type="project" value="TreeGrafter"/>
</dbReference>